<accession>A0A2V4V5I8</accession>
<dbReference type="EMBL" id="CP054614">
    <property type="protein sequence ID" value="QKS56457.1"/>
    <property type="molecule type" value="Genomic_DNA"/>
</dbReference>
<evidence type="ECO:0000313" key="4">
    <source>
        <dbReference type="Proteomes" id="UP000509327"/>
    </source>
</evidence>
<evidence type="ECO:0000313" key="3">
    <source>
        <dbReference type="Proteomes" id="UP000247790"/>
    </source>
</evidence>
<gene>
    <name evidence="1" type="ORF">DFQ00_113147</name>
    <name evidence="2" type="ORF">HUB98_08960</name>
</gene>
<organism evidence="1 3">
    <name type="scientific">Paenibacillus barcinonensis</name>
    <dbReference type="NCBI Taxonomy" id="198119"/>
    <lineage>
        <taxon>Bacteria</taxon>
        <taxon>Bacillati</taxon>
        <taxon>Bacillota</taxon>
        <taxon>Bacilli</taxon>
        <taxon>Bacillales</taxon>
        <taxon>Paenibacillaceae</taxon>
        <taxon>Paenibacillus</taxon>
    </lineage>
</organism>
<keyword evidence="4" id="KW-1185">Reference proteome</keyword>
<dbReference type="EMBL" id="QJSW01000013">
    <property type="protein sequence ID" value="PYE47553.1"/>
    <property type="molecule type" value="Genomic_DNA"/>
</dbReference>
<dbReference type="OrthoDB" id="2968404at2"/>
<evidence type="ECO:0000313" key="1">
    <source>
        <dbReference type="EMBL" id="PYE47553.1"/>
    </source>
</evidence>
<dbReference type="Proteomes" id="UP000509327">
    <property type="component" value="Chromosome"/>
</dbReference>
<proteinExistence type="predicted"/>
<protein>
    <submittedName>
        <fullName evidence="1">Uncharacterized protein</fullName>
    </submittedName>
</protein>
<evidence type="ECO:0000313" key="2">
    <source>
        <dbReference type="EMBL" id="QKS56457.1"/>
    </source>
</evidence>
<dbReference type="Proteomes" id="UP000247790">
    <property type="component" value="Unassembled WGS sequence"/>
</dbReference>
<dbReference type="AlphaFoldDB" id="A0A2V4V5I8"/>
<sequence length="136" mass="15197">MSTGVELRYLIICEEGQMINAGNDSKTVIVQPIINHKVPFVPTQITFSVMAGLTMPDDKHSVNLTFELFSPDNEMIYKNIETVSIPTTPKLQYPIIALGFGLKNVIVRSEGEYTMAMECDGVKIGEQKIRVMKQES</sequence>
<reference evidence="1 3" key="1">
    <citation type="submission" date="2018-06" db="EMBL/GenBank/DDBJ databases">
        <title>Genomic Encyclopedia of Type Strains, Phase III (KMG-III): the genomes of soil and plant-associated and newly described type strains.</title>
        <authorList>
            <person name="Whitman W."/>
        </authorList>
    </citation>
    <scope>NUCLEOTIDE SEQUENCE [LARGE SCALE GENOMIC DNA]</scope>
    <source>
        <strain evidence="1 3">CECT 7022</strain>
    </source>
</reference>
<name>A0A2V4V5I8_PAEBA</name>
<reference evidence="2 4" key="2">
    <citation type="submission" date="2020-06" db="EMBL/GenBank/DDBJ databases">
        <title>Complete genome of Paenibacillus barcinonensis KACC11450.</title>
        <authorList>
            <person name="Kim M."/>
            <person name="Park Y.-J."/>
            <person name="Shin J.-H."/>
        </authorList>
    </citation>
    <scope>NUCLEOTIDE SEQUENCE [LARGE SCALE GENOMIC DNA]</scope>
    <source>
        <strain evidence="2 4">KACC11450</strain>
    </source>
</reference>
<dbReference type="RefSeq" id="WP_110898078.1">
    <property type="nucleotide sequence ID" value="NZ_CP054614.1"/>
</dbReference>